<reference evidence="1" key="2">
    <citation type="submission" date="2020-09" db="EMBL/GenBank/DDBJ databases">
        <authorList>
            <person name="Sun Q."/>
            <person name="Kim S."/>
        </authorList>
    </citation>
    <scope>NUCLEOTIDE SEQUENCE</scope>
    <source>
        <strain evidence="1">KCTC 32255</strain>
    </source>
</reference>
<reference evidence="1" key="1">
    <citation type="journal article" date="2014" name="Int. J. Syst. Evol. Microbiol.">
        <title>Complete genome sequence of Corynebacterium casei LMG S-19264T (=DSM 44701T), isolated from a smear-ripened cheese.</title>
        <authorList>
            <consortium name="US DOE Joint Genome Institute (JGI-PGF)"/>
            <person name="Walter F."/>
            <person name="Albersmeier A."/>
            <person name="Kalinowski J."/>
            <person name="Ruckert C."/>
        </authorList>
    </citation>
    <scope>NUCLEOTIDE SEQUENCE</scope>
    <source>
        <strain evidence="1">KCTC 32255</strain>
    </source>
</reference>
<protein>
    <submittedName>
        <fullName evidence="1">Uncharacterized protein</fullName>
    </submittedName>
</protein>
<proteinExistence type="predicted"/>
<dbReference type="EMBL" id="BMZA01000013">
    <property type="protein sequence ID" value="GGZ12117.1"/>
    <property type="molecule type" value="Genomic_DNA"/>
</dbReference>
<name>A0A918UI62_9SPHN</name>
<dbReference type="Proteomes" id="UP000648075">
    <property type="component" value="Unassembled WGS sequence"/>
</dbReference>
<sequence length="57" mass="5883">MGSQARIDDLSIGGASGPPLFEDLTRRVVDGCAASGGVGTIARGGWARLIARRRTRG</sequence>
<dbReference type="AlphaFoldDB" id="A0A918UI62"/>
<organism evidence="1 2">
    <name type="scientific">Novosphingobium colocasiae</name>
    <dbReference type="NCBI Taxonomy" id="1256513"/>
    <lineage>
        <taxon>Bacteria</taxon>
        <taxon>Pseudomonadati</taxon>
        <taxon>Pseudomonadota</taxon>
        <taxon>Alphaproteobacteria</taxon>
        <taxon>Sphingomonadales</taxon>
        <taxon>Sphingomonadaceae</taxon>
        <taxon>Novosphingobium</taxon>
    </lineage>
</organism>
<evidence type="ECO:0000313" key="2">
    <source>
        <dbReference type="Proteomes" id="UP000648075"/>
    </source>
</evidence>
<dbReference type="RefSeq" id="WP_189622011.1">
    <property type="nucleotide sequence ID" value="NZ_BMZA01000013.1"/>
</dbReference>
<evidence type="ECO:0000313" key="1">
    <source>
        <dbReference type="EMBL" id="GGZ12117.1"/>
    </source>
</evidence>
<gene>
    <name evidence="1" type="ORF">GCM10011614_29090</name>
</gene>
<comment type="caution">
    <text evidence="1">The sequence shown here is derived from an EMBL/GenBank/DDBJ whole genome shotgun (WGS) entry which is preliminary data.</text>
</comment>
<keyword evidence="2" id="KW-1185">Reference proteome</keyword>
<accession>A0A918UI62</accession>